<evidence type="ECO:0000313" key="1">
    <source>
        <dbReference type="EMBL" id="JAE14135.1"/>
    </source>
</evidence>
<accession>A0A0A9FMU4</accession>
<dbReference type="EMBL" id="GBRH01183761">
    <property type="protein sequence ID" value="JAE14135.1"/>
    <property type="molecule type" value="Transcribed_RNA"/>
</dbReference>
<reference evidence="1" key="1">
    <citation type="submission" date="2014-09" db="EMBL/GenBank/DDBJ databases">
        <authorList>
            <person name="Magalhaes I.L.F."/>
            <person name="Oliveira U."/>
            <person name="Santos F.R."/>
            <person name="Vidigal T.H.D.A."/>
            <person name="Brescovit A.D."/>
            <person name="Santos A.J."/>
        </authorList>
    </citation>
    <scope>NUCLEOTIDE SEQUENCE</scope>
    <source>
        <tissue evidence="1">Shoot tissue taken approximately 20 cm above the soil surface</tissue>
    </source>
</reference>
<protein>
    <submittedName>
        <fullName evidence="1">Uncharacterized protein</fullName>
    </submittedName>
</protein>
<organism evidence="1">
    <name type="scientific">Arundo donax</name>
    <name type="common">Giant reed</name>
    <name type="synonym">Donax arundinaceus</name>
    <dbReference type="NCBI Taxonomy" id="35708"/>
    <lineage>
        <taxon>Eukaryota</taxon>
        <taxon>Viridiplantae</taxon>
        <taxon>Streptophyta</taxon>
        <taxon>Embryophyta</taxon>
        <taxon>Tracheophyta</taxon>
        <taxon>Spermatophyta</taxon>
        <taxon>Magnoliopsida</taxon>
        <taxon>Liliopsida</taxon>
        <taxon>Poales</taxon>
        <taxon>Poaceae</taxon>
        <taxon>PACMAD clade</taxon>
        <taxon>Arundinoideae</taxon>
        <taxon>Arundineae</taxon>
        <taxon>Arundo</taxon>
    </lineage>
</organism>
<reference evidence="1" key="2">
    <citation type="journal article" date="2015" name="Data Brief">
        <title>Shoot transcriptome of the giant reed, Arundo donax.</title>
        <authorList>
            <person name="Barrero R.A."/>
            <person name="Guerrero F.D."/>
            <person name="Moolhuijzen P."/>
            <person name="Goolsby J.A."/>
            <person name="Tidwell J."/>
            <person name="Bellgard S.E."/>
            <person name="Bellgard M.I."/>
        </authorList>
    </citation>
    <scope>NUCLEOTIDE SEQUENCE</scope>
    <source>
        <tissue evidence="1">Shoot tissue taken approximately 20 cm above the soil surface</tissue>
    </source>
</reference>
<dbReference type="AlphaFoldDB" id="A0A0A9FMU4"/>
<sequence length="28" mass="3248">MICNQIINNLAHFTGEITRIKVIHQLLN</sequence>
<proteinExistence type="predicted"/>
<name>A0A0A9FMU4_ARUDO</name>